<feature type="compositionally biased region" description="Basic and acidic residues" evidence="1">
    <location>
        <begin position="72"/>
        <end position="82"/>
    </location>
</feature>
<accession>X0YRU4</accession>
<organism evidence="2">
    <name type="scientific">marine sediment metagenome</name>
    <dbReference type="NCBI Taxonomy" id="412755"/>
    <lineage>
        <taxon>unclassified sequences</taxon>
        <taxon>metagenomes</taxon>
        <taxon>ecological metagenomes</taxon>
    </lineage>
</organism>
<evidence type="ECO:0000313" key="2">
    <source>
        <dbReference type="EMBL" id="GAG59139.1"/>
    </source>
</evidence>
<feature type="non-terminal residue" evidence="2">
    <location>
        <position position="1"/>
    </location>
</feature>
<reference evidence="2" key="1">
    <citation type="journal article" date="2014" name="Front. Microbiol.">
        <title>High frequency of phylogenetically diverse reductive dehalogenase-homologous genes in deep subseafloor sedimentary metagenomes.</title>
        <authorList>
            <person name="Kawai M."/>
            <person name="Futagami T."/>
            <person name="Toyoda A."/>
            <person name="Takaki Y."/>
            <person name="Nishi S."/>
            <person name="Hori S."/>
            <person name="Arai W."/>
            <person name="Tsubouchi T."/>
            <person name="Morono Y."/>
            <person name="Uchiyama I."/>
            <person name="Ito T."/>
            <person name="Fujiyama A."/>
            <person name="Inagaki F."/>
            <person name="Takami H."/>
        </authorList>
    </citation>
    <scope>NUCLEOTIDE SEQUENCE</scope>
    <source>
        <strain evidence="2">Expedition CK06-06</strain>
    </source>
</reference>
<sequence length="93" mass="10435">FGFIAEIKLNPCLTYGLHTALKGRAFDWIRVIGNNLHESGQKGKRGEEIIKDRMIGKKIVAKSAKIYNQASRETEKKGEKKSGNGKKNGNYKK</sequence>
<dbReference type="AlphaFoldDB" id="X0YRU4"/>
<evidence type="ECO:0000256" key="1">
    <source>
        <dbReference type="SAM" id="MobiDB-lite"/>
    </source>
</evidence>
<proteinExistence type="predicted"/>
<comment type="caution">
    <text evidence="2">The sequence shown here is derived from an EMBL/GenBank/DDBJ whole genome shotgun (WGS) entry which is preliminary data.</text>
</comment>
<feature type="region of interest" description="Disordered" evidence="1">
    <location>
        <begin position="69"/>
        <end position="93"/>
    </location>
</feature>
<gene>
    <name evidence="2" type="ORF">S01H4_07095</name>
</gene>
<dbReference type="EMBL" id="BART01002277">
    <property type="protein sequence ID" value="GAG59139.1"/>
    <property type="molecule type" value="Genomic_DNA"/>
</dbReference>
<protein>
    <submittedName>
        <fullName evidence="2">Uncharacterized protein</fullName>
    </submittedName>
</protein>
<name>X0YRU4_9ZZZZ</name>